<reference evidence="1" key="1">
    <citation type="journal article" date="2014" name="Front. Microbiol.">
        <title>High frequency of phylogenetically diverse reductive dehalogenase-homologous genes in deep subseafloor sedimentary metagenomes.</title>
        <authorList>
            <person name="Kawai M."/>
            <person name="Futagami T."/>
            <person name="Toyoda A."/>
            <person name="Takaki Y."/>
            <person name="Nishi S."/>
            <person name="Hori S."/>
            <person name="Arai W."/>
            <person name="Tsubouchi T."/>
            <person name="Morono Y."/>
            <person name="Uchiyama I."/>
            <person name="Ito T."/>
            <person name="Fujiyama A."/>
            <person name="Inagaki F."/>
            <person name="Takami H."/>
        </authorList>
    </citation>
    <scope>NUCLEOTIDE SEQUENCE</scope>
    <source>
        <strain evidence="1">Expedition CK06-06</strain>
    </source>
</reference>
<protein>
    <submittedName>
        <fullName evidence="1">Uncharacterized protein</fullName>
    </submittedName>
</protein>
<feature type="non-terminal residue" evidence="1">
    <location>
        <position position="216"/>
    </location>
</feature>
<accession>X1EJJ3</accession>
<dbReference type="AlphaFoldDB" id="X1EJJ3"/>
<gene>
    <name evidence="1" type="ORF">S03H2_23800</name>
</gene>
<organism evidence="1">
    <name type="scientific">marine sediment metagenome</name>
    <dbReference type="NCBI Taxonomy" id="412755"/>
    <lineage>
        <taxon>unclassified sequences</taxon>
        <taxon>metagenomes</taxon>
        <taxon>ecological metagenomes</taxon>
    </lineage>
</organism>
<sequence>MLTNLQYDLGAKIYPRISGTSSADIAATIAVSDWRMSDTAVIALSKDSFDSVTPTSGSATHTFQGQVSELSEFSGSVVDNLEPSSITFTPPTWAGWIEGRFNWTGSEILTHELIDPSGTIVDYSVYNQIYFSRYVGYVVFPVPLNFWVPVTSVGEWTMNITRNSAGTSNMECEVVYHPGFRQTVAVPSGADWLNVSLTWDNAATDLNLALIDPTGR</sequence>
<evidence type="ECO:0000313" key="1">
    <source>
        <dbReference type="EMBL" id="GAH32787.1"/>
    </source>
</evidence>
<proteinExistence type="predicted"/>
<dbReference type="EMBL" id="BARU01013068">
    <property type="protein sequence ID" value="GAH32787.1"/>
    <property type="molecule type" value="Genomic_DNA"/>
</dbReference>
<comment type="caution">
    <text evidence="1">The sequence shown here is derived from an EMBL/GenBank/DDBJ whole genome shotgun (WGS) entry which is preliminary data.</text>
</comment>
<name>X1EJJ3_9ZZZZ</name>